<accession>A0ACC0B6K8</accession>
<keyword evidence="2" id="KW-1185">Reference proteome</keyword>
<dbReference type="Proteomes" id="UP001060085">
    <property type="component" value="Linkage Group LG04"/>
</dbReference>
<comment type="caution">
    <text evidence="1">The sequence shown here is derived from an EMBL/GenBank/DDBJ whole genome shotgun (WGS) entry which is preliminary data.</text>
</comment>
<sequence length="167" mass="18527">MKKVQMIIWRCMVSIGGTLGCTPSQHDIQAIFPVQLSRRRPREHVPNRGALGEQVLDALLYLLLYKGWNMSTPTQQWLRWMPPAPSSGFTVFQSPNTSAYGFGRFSAPPPPGTAGALIPHQPICRHLRLTKRRGRMLSAAGIVLGKKRSDSCHPTGLSCADIILYFS</sequence>
<organism evidence="1 2">
    <name type="scientific">Catharanthus roseus</name>
    <name type="common">Madagascar periwinkle</name>
    <name type="synonym">Vinca rosea</name>
    <dbReference type="NCBI Taxonomy" id="4058"/>
    <lineage>
        <taxon>Eukaryota</taxon>
        <taxon>Viridiplantae</taxon>
        <taxon>Streptophyta</taxon>
        <taxon>Embryophyta</taxon>
        <taxon>Tracheophyta</taxon>
        <taxon>Spermatophyta</taxon>
        <taxon>Magnoliopsida</taxon>
        <taxon>eudicotyledons</taxon>
        <taxon>Gunneridae</taxon>
        <taxon>Pentapetalae</taxon>
        <taxon>asterids</taxon>
        <taxon>lamiids</taxon>
        <taxon>Gentianales</taxon>
        <taxon>Apocynaceae</taxon>
        <taxon>Rauvolfioideae</taxon>
        <taxon>Vinceae</taxon>
        <taxon>Catharanthinae</taxon>
        <taxon>Catharanthus</taxon>
    </lineage>
</organism>
<name>A0ACC0B6K8_CATRO</name>
<protein>
    <submittedName>
        <fullName evidence="1">Uncharacterized protein</fullName>
    </submittedName>
</protein>
<gene>
    <name evidence="1" type="ORF">M9H77_18128</name>
</gene>
<dbReference type="EMBL" id="CM044704">
    <property type="protein sequence ID" value="KAI5668275.1"/>
    <property type="molecule type" value="Genomic_DNA"/>
</dbReference>
<proteinExistence type="predicted"/>
<evidence type="ECO:0000313" key="2">
    <source>
        <dbReference type="Proteomes" id="UP001060085"/>
    </source>
</evidence>
<reference evidence="2" key="1">
    <citation type="journal article" date="2023" name="Nat. Plants">
        <title>Single-cell RNA sequencing provides a high-resolution roadmap for understanding the multicellular compartmentation of specialized metabolism.</title>
        <authorList>
            <person name="Sun S."/>
            <person name="Shen X."/>
            <person name="Li Y."/>
            <person name="Li Y."/>
            <person name="Wang S."/>
            <person name="Li R."/>
            <person name="Zhang H."/>
            <person name="Shen G."/>
            <person name="Guo B."/>
            <person name="Wei J."/>
            <person name="Xu J."/>
            <person name="St-Pierre B."/>
            <person name="Chen S."/>
            <person name="Sun C."/>
        </authorList>
    </citation>
    <scope>NUCLEOTIDE SEQUENCE [LARGE SCALE GENOMIC DNA]</scope>
</reference>
<evidence type="ECO:0000313" key="1">
    <source>
        <dbReference type="EMBL" id="KAI5668275.1"/>
    </source>
</evidence>